<accession>A0A7Z8Y684</accession>
<evidence type="ECO:0000313" key="5">
    <source>
        <dbReference type="Proteomes" id="UP000289220"/>
    </source>
</evidence>
<dbReference type="GO" id="GO:0004519">
    <property type="term" value="F:endonuclease activity"/>
    <property type="evidence" value="ECO:0007669"/>
    <property type="project" value="InterPro"/>
</dbReference>
<evidence type="ECO:0000256" key="1">
    <source>
        <dbReference type="SAM" id="MobiDB-lite"/>
    </source>
</evidence>
<gene>
    <name evidence="4" type="ORF">BREV_BREV_00499</name>
</gene>
<evidence type="ECO:0000313" key="4">
    <source>
        <dbReference type="EMBL" id="VDC51430.1"/>
    </source>
</evidence>
<proteinExistence type="predicted"/>
<evidence type="ECO:0008006" key="6">
    <source>
        <dbReference type="Google" id="ProtNLM"/>
    </source>
</evidence>
<dbReference type="EMBL" id="UXHF01000006">
    <property type="protein sequence ID" value="VDC51430.1"/>
    <property type="molecule type" value="Genomic_DNA"/>
</dbReference>
<feature type="domain" description="Terminase large subunit GpA endonuclease" evidence="3">
    <location>
        <begin position="300"/>
        <end position="587"/>
    </location>
</feature>
<dbReference type="Pfam" id="PF05876">
    <property type="entry name" value="GpA_ATPase"/>
    <property type="match status" value="1"/>
</dbReference>
<dbReference type="RefSeq" id="WP_154725463.1">
    <property type="nucleotide sequence ID" value="NZ_UXHF01000006.1"/>
</dbReference>
<sequence>MNIHVANTAALAWTAMGDALEPPPVIDYLAFAEENIVFSKRESPLPGPYSRAQFPLFDAILGAFGPDDPCRIVSLSKSAQVGGTVLANIFTLGSMILDTGDFLYIHPTEENGSRWSKMKLSPMIRGLAAARRLFPEKSRDGANSVLFKERIDRKGAIQIAGANSPAGLSQVSMPRQVQDDLAKWEMNSAGDPETQGDTRSWGFEFAKIFKVSTPLVMPGCRITKNLESGSQEYPEVPCPHCDAYQVLEWANMLAQLDEAAPEKAHFTCVECGCEIQEHHRAAMVARVRWVARRPHMMRQHRSFWLWCAYFPLQSWEGIARRWFAAKGDAAGEQVFMNDVAGLPFRSADEAVDWEVLRDRASESDYVRGRIPAGGLLVTVGVDCQGDRVEWQVVAFGRDFRRWIVDVGVFPGHISDAKCQKLLDGLLEQTWLNAHGRRLGVDLLAIDGNAWTEDVWSFARRHPAGRVIMVRGANSENAPLLERVRKERNRAGKLLKYSRRFYNFGTSTLKMALYRNLARLDPQGRGFIGLPKGLDDEFFRQLTAERRKPIKRRDGFTVYQWVKDPSQANEGLDTHLQAEAAAIRLGVRSLPDRTWDQLEAERDCPPETGQLDLEDLMMATTSADASAARTAEEPQTKAQPAQSSPEAGTSGGDDNDWIGIGAGEDWIG</sequence>
<reference evidence="4 5" key="1">
    <citation type="submission" date="2018-11" db="EMBL/GenBank/DDBJ databases">
        <authorList>
            <person name="Peiro R."/>
            <person name="Begona"/>
            <person name="Cbmso G."/>
            <person name="Lopez M."/>
            <person name="Gonzalez S."/>
            <person name="Sacristan E."/>
            <person name="Castillo E."/>
        </authorList>
    </citation>
    <scope>NUCLEOTIDE SEQUENCE [LARGE SCALE GENOMIC DNA]</scope>
    <source>
        <strain evidence="4">Brev_genome</strain>
    </source>
</reference>
<protein>
    <recommendedName>
        <fullName evidence="6">Terminase</fullName>
    </recommendedName>
</protein>
<organism evidence="4 5">
    <name type="scientific">Brevundimonas mediterranea</name>
    <dbReference type="NCBI Taxonomy" id="74329"/>
    <lineage>
        <taxon>Bacteria</taxon>
        <taxon>Pseudomonadati</taxon>
        <taxon>Pseudomonadota</taxon>
        <taxon>Alphaproteobacteria</taxon>
        <taxon>Caulobacterales</taxon>
        <taxon>Caulobacteraceae</taxon>
        <taxon>Brevundimonas</taxon>
    </lineage>
</organism>
<feature type="domain" description="Phage terminase large subunit GpA ATPase" evidence="2">
    <location>
        <begin position="44"/>
        <end position="289"/>
    </location>
</feature>
<dbReference type="GO" id="GO:0016887">
    <property type="term" value="F:ATP hydrolysis activity"/>
    <property type="evidence" value="ECO:0007669"/>
    <property type="project" value="InterPro"/>
</dbReference>
<dbReference type="AlphaFoldDB" id="A0A7Z8Y684"/>
<dbReference type="InterPro" id="IPR046453">
    <property type="entry name" value="GpA_ATPase"/>
</dbReference>
<feature type="compositionally biased region" description="Polar residues" evidence="1">
    <location>
        <begin position="635"/>
        <end position="646"/>
    </location>
</feature>
<dbReference type="InterPro" id="IPR046454">
    <property type="entry name" value="GpA_endonuclease"/>
</dbReference>
<keyword evidence="5" id="KW-1185">Reference proteome</keyword>
<evidence type="ECO:0000259" key="2">
    <source>
        <dbReference type="Pfam" id="PF05876"/>
    </source>
</evidence>
<dbReference type="Proteomes" id="UP000289220">
    <property type="component" value="Unassembled WGS sequence"/>
</dbReference>
<name>A0A7Z8Y684_9CAUL</name>
<feature type="region of interest" description="Disordered" evidence="1">
    <location>
        <begin position="622"/>
        <end position="667"/>
    </location>
</feature>
<comment type="caution">
    <text evidence="4">The sequence shown here is derived from an EMBL/GenBank/DDBJ whole genome shotgun (WGS) entry which is preliminary data.</text>
</comment>
<evidence type="ECO:0000259" key="3">
    <source>
        <dbReference type="Pfam" id="PF20454"/>
    </source>
</evidence>
<dbReference type="Pfam" id="PF20454">
    <property type="entry name" value="GpA_nuclease"/>
    <property type="match status" value="1"/>
</dbReference>